<dbReference type="GO" id="GO:0005524">
    <property type="term" value="F:ATP binding"/>
    <property type="evidence" value="ECO:0007669"/>
    <property type="project" value="UniProtKB-KW"/>
</dbReference>
<dbReference type="Gene3D" id="3.40.50.300">
    <property type="entry name" value="P-loop containing nucleotide triphosphate hydrolases"/>
    <property type="match status" value="1"/>
</dbReference>
<evidence type="ECO:0000256" key="9">
    <source>
        <dbReference type="ARBA" id="ARBA00022840"/>
    </source>
</evidence>
<keyword evidence="5" id="KW-0235">DNA replication</keyword>
<reference evidence="14" key="1">
    <citation type="journal article" date="2018" name="Genome Biol.">
        <title>SKESA: strategic k-mer extension for scrupulous assemblies.</title>
        <authorList>
            <person name="Souvorov A."/>
            <person name="Agarwala R."/>
            <person name="Lipman D.J."/>
        </authorList>
    </citation>
    <scope>NUCLEOTIDE SEQUENCE</scope>
    <source>
        <strain evidence="14">C8</strain>
    </source>
</reference>
<dbReference type="NCBIfam" id="NF004046">
    <property type="entry name" value="PRK05563.1"/>
    <property type="match status" value="1"/>
</dbReference>
<keyword evidence="9" id="KW-0067">ATP-binding</keyword>
<feature type="coiled-coil region" evidence="12">
    <location>
        <begin position="380"/>
        <end position="426"/>
    </location>
</feature>
<dbReference type="CDD" id="cd00009">
    <property type="entry name" value="AAA"/>
    <property type="match status" value="1"/>
</dbReference>
<keyword evidence="4 14" id="KW-0548">Nucleotidyltransferase</keyword>
<comment type="catalytic activity">
    <reaction evidence="11">
        <text>DNA(n) + a 2'-deoxyribonucleoside 5'-triphosphate = DNA(n+1) + diphosphate</text>
        <dbReference type="Rhea" id="RHEA:22508"/>
        <dbReference type="Rhea" id="RHEA-COMP:17339"/>
        <dbReference type="Rhea" id="RHEA-COMP:17340"/>
        <dbReference type="ChEBI" id="CHEBI:33019"/>
        <dbReference type="ChEBI" id="CHEBI:61560"/>
        <dbReference type="ChEBI" id="CHEBI:173112"/>
        <dbReference type="EC" id="2.7.7.7"/>
    </reaction>
</comment>
<keyword evidence="10" id="KW-0239">DNA-directed DNA polymerase</keyword>
<dbReference type="EMBL" id="DACTCB010000011">
    <property type="protein sequence ID" value="HAT4308357.1"/>
    <property type="molecule type" value="Genomic_DNA"/>
</dbReference>
<comment type="caution">
    <text evidence="14">The sequence shown here is derived from an EMBL/GenBank/DDBJ whole genome shotgun (WGS) entry which is preliminary data.</text>
</comment>
<keyword evidence="7" id="KW-0547">Nucleotide-binding</keyword>
<evidence type="ECO:0000256" key="3">
    <source>
        <dbReference type="ARBA" id="ARBA00022679"/>
    </source>
</evidence>
<dbReference type="GO" id="GO:0003887">
    <property type="term" value="F:DNA-directed DNA polymerase activity"/>
    <property type="evidence" value="ECO:0007669"/>
    <property type="project" value="UniProtKB-KW"/>
</dbReference>
<accession>A0A8H9UXD9</accession>
<gene>
    <name evidence="14" type="primary">dnaX</name>
    <name evidence="14" type="ORF">I9080_002168</name>
</gene>
<dbReference type="InterPro" id="IPR012763">
    <property type="entry name" value="DNA_pol_III_sug/sutau_N"/>
</dbReference>
<dbReference type="Gene3D" id="1.10.8.60">
    <property type="match status" value="1"/>
</dbReference>
<keyword evidence="12" id="KW-0175">Coiled coil</keyword>
<keyword evidence="6" id="KW-0479">Metal-binding</keyword>
<evidence type="ECO:0000256" key="8">
    <source>
        <dbReference type="ARBA" id="ARBA00022833"/>
    </source>
</evidence>
<evidence type="ECO:0000256" key="7">
    <source>
        <dbReference type="ARBA" id="ARBA00022741"/>
    </source>
</evidence>
<evidence type="ECO:0000256" key="5">
    <source>
        <dbReference type="ARBA" id="ARBA00022705"/>
    </source>
</evidence>
<dbReference type="InterPro" id="IPR008921">
    <property type="entry name" value="DNA_pol3_clamp-load_cplx_C"/>
</dbReference>
<dbReference type="PANTHER" id="PTHR11669">
    <property type="entry name" value="REPLICATION FACTOR C / DNA POLYMERASE III GAMMA-TAU SUBUNIT"/>
    <property type="match status" value="1"/>
</dbReference>
<proteinExistence type="inferred from homology"/>
<dbReference type="GO" id="GO:0006261">
    <property type="term" value="P:DNA-templated DNA replication"/>
    <property type="evidence" value="ECO:0007669"/>
    <property type="project" value="TreeGrafter"/>
</dbReference>
<protein>
    <recommendedName>
        <fullName evidence="2">DNA-directed DNA polymerase</fullName>
        <ecNumber evidence="2">2.7.7.7</ecNumber>
    </recommendedName>
</protein>
<dbReference type="InterPro" id="IPR027417">
    <property type="entry name" value="P-loop_NTPase"/>
</dbReference>
<sequence>MLYEKYRPNTFESVIGQGENAEILKKQVASKKIAHSYLLYGERGSGKTTTARILAKAINCLSPINGEPCGKCANCIAIEEKKAIDVVEIDAASNNGVDNIRNIIDDMKYAPTSMKYKVYIIDEAHMLSKAASNAFLKTLEEPPEYGVFILCTTEQTALPITILSRCQRYTFKHIDVKDIFNRINFIATQEGYNPSDKEKILYLISKMADGAVRDAICILEQVINGNITDYNEVVKLLGVVSNRTLFELLATLKKSNSKRAIDLIYKALEQTDAEKLITNIIALVRAILLIKSNASIDLIKMSDEDINIAKSAAQCFETSELFNIIEAFNKVYFDVKNSNFKGVLIEMTVLKLIEDLSISVKPINNIDINGLRAEIESELKAKYSDQVNNLRVEIESELKAKYSNQAQNTDKLKATLEKEIEEKYKRQFQAAIPQIEKNIREKIQKEVEETQNSNFERAEKVKLQKAIDLSKQKLIEECNNLAKNNPSFSSLAQAFAKSGFIKENGTDRIRICANSTFSKIISAAFENSALKEMCCKFFIIENHKYSLVLS</sequence>
<feature type="domain" description="AAA+ ATPase" evidence="13">
    <location>
        <begin position="33"/>
        <end position="180"/>
    </location>
</feature>
<comment type="similarity">
    <text evidence="1">Belongs to the DnaX/STICHEL family.</text>
</comment>
<keyword evidence="8" id="KW-0862">Zinc</keyword>
<dbReference type="RefSeq" id="WP_173706027.1">
    <property type="nucleotide sequence ID" value="NZ_CP075935.1"/>
</dbReference>
<dbReference type="Pfam" id="PF12169">
    <property type="entry name" value="DNA_pol3_gamma3"/>
    <property type="match status" value="1"/>
</dbReference>
<dbReference type="GO" id="GO:0003677">
    <property type="term" value="F:DNA binding"/>
    <property type="evidence" value="ECO:0007669"/>
    <property type="project" value="InterPro"/>
</dbReference>
<evidence type="ECO:0000256" key="1">
    <source>
        <dbReference type="ARBA" id="ARBA00006360"/>
    </source>
</evidence>
<organism evidence="14 15">
    <name type="scientific">Clostridium perfringens</name>
    <dbReference type="NCBI Taxonomy" id="1502"/>
    <lineage>
        <taxon>Bacteria</taxon>
        <taxon>Bacillati</taxon>
        <taxon>Bacillota</taxon>
        <taxon>Clostridia</taxon>
        <taxon>Eubacteriales</taxon>
        <taxon>Clostridiaceae</taxon>
        <taxon>Clostridium</taxon>
    </lineage>
</organism>
<dbReference type="PANTHER" id="PTHR11669:SF0">
    <property type="entry name" value="PROTEIN STICHEL-LIKE 2"/>
    <property type="match status" value="1"/>
</dbReference>
<reference evidence="14" key="2">
    <citation type="submission" date="2020-07" db="EMBL/GenBank/DDBJ databases">
        <authorList>
            <consortium name="NCBI Pathogen Detection Project"/>
        </authorList>
    </citation>
    <scope>NUCLEOTIDE SEQUENCE</scope>
    <source>
        <strain evidence="14">C8</strain>
    </source>
</reference>
<dbReference type="SMART" id="SM00382">
    <property type="entry name" value="AAA"/>
    <property type="match status" value="1"/>
</dbReference>
<dbReference type="Proteomes" id="UP000859547">
    <property type="component" value="Unassembled WGS sequence"/>
</dbReference>
<dbReference type="EC" id="2.7.7.7" evidence="2"/>
<name>A0A8H9UXD9_CLOPF</name>
<dbReference type="NCBIfam" id="TIGR02397">
    <property type="entry name" value="dnaX_nterm"/>
    <property type="match status" value="1"/>
</dbReference>
<dbReference type="FunFam" id="3.40.50.300:FF:000014">
    <property type="entry name" value="DNA polymerase III subunit gamma/tau"/>
    <property type="match status" value="1"/>
</dbReference>
<dbReference type="GO" id="GO:0009360">
    <property type="term" value="C:DNA polymerase III complex"/>
    <property type="evidence" value="ECO:0007669"/>
    <property type="project" value="InterPro"/>
</dbReference>
<dbReference type="Pfam" id="PF13177">
    <property type="entry name" value="DNA_pol3_delta2"/>
    <property type="match status" value="1"/>
</dbReference>
<evidence type="ECO:0000256" key="6">
    <source>
        <dbReference type="ARBA" id="ARBA00022723"/>
    </source>
</evidence>
<dbReference type="InterPro" id="IPR003593">
    <property type="entry name" value="AAA+_ATPase"/>
</dbReference>
<dbReference type="InterPro" id="IPR050238">
    <property type="entry name" value="DNA_Rep/Repair_Clamp_Loader"/>
</dbReference>
<dbReference type="AlphaFoldDB" id="A0A8H9UXD9"/>
<dbReference type="GO" id="GO:0046872">
    <property type="term" value="F:metal ion binding"/>
    <property type="evidence" value="ECO:0007669"/>
    <property type="project" value="UniProtKB-KW"/>
</dbReference>
<evidence type="ECO:0000256" key="11">
    <source>
        <dbReference type="ARBA" id="ARBA00049244"/>
    </source>
</evidence>
<dbReference type="SUPFAM" id="SSF52540">
    <property type="entry name" value="P-loop containing nucleoside triphosphate hydrolases"/>
    <property type="match status" value="1"/>
</dbReference>
<dbReference type="SUPFAM" id="SSF48019">
    <property type="entry name" value="post-AAA+ oligomerization domain-like"/>
    <property type="match status" value="1"/>
</dbReference>
<evidence type="ECO:0000256" key="4">
    <source>
        <dbReference type="ARBA" id="ARBA00022695"/>
    </source>
</evidence>
<evidence type="ECO:0000313" key="15">
    <source>
        <dbReference type="Proteomes" id="UP000859547"/>
    </source>
</evidence>
<evidence type="ECO:0000256" key="10">
    <source>
        <dbReference type="ARBA" id="ARBA00022932"/>
    </source>
</evidence>
<dbReference type="Gene3D" id="1.20.272.10">
    <property type="match status" value="1"/>
</dbReference>
<evidence type="ECO:0000256" key="2">
    <source>
        <dbReference type="ARBA" id="ARBA00012417"/>
    </source>
</evidence>
<dbReference type="InterPro" id="IPR022754">
    <property type="entry name" value="DNA_pol_III_gamma-3"/>
</dbReference>
<evidence type="ECO:0000256" key="12">
    <source>
        <dbReference type="SAM" id="Coils"/>
    </source>
</evidence>
<evidence type="ECO:0000259" key="13">
    <source>
        <dbReference type="SMART" id="SM00382"/>
    </source>
</evidence>
<keyword evidence="3 14" id="KW-0808">Transferase</keyword>
<evidence type="ECO:0000313" key="14">
    <source>
        <dbReference type="EMBL" id="HAT4308357.1"/>
    </source>
</evidence>